<feature type="transmembrane region" description="Helical" evidence="1">
    <location>
        <begin position="303"/>
        <end position="321"/>
    </location>
</feature>
<dbReference type="InterPro" id="IPR032809">
    <property type="entry name" value="Put_HupE_UreJ"/>
</dbReference>
<feature type="transmembrane region" description="Helical" evidence="1">
    <location>
        <begin position="369"/>
        <end position="386"/>
    </location>
</feature>
<dbReference type="Proteomes" id="UP000282076">
    <property type="component" value="Unassembled WGS sequence"/>
</dbReference>
<feature type="signal peptide" evidence="2">
    <location>
        <begin position="1"/>
        <end position="23"/>
    </location>
</feature>
<dbReference type="EMBL" id="RBZM01000005">
    <property type="protein sequence ID" value="RKP53996.1"/>
    <property type="molecule type" value="Genomic_DNA"/>
</dbReference>
<keyword evidence="2" id="KW-0732">Signal</keyword>
<dbReference type="OrthoDB" id="9808870at2"/>
<feature type="transmembrane region" description="Helical" evidence="1">
    <location>
        <begin position="333"/>
        <end position="357"/>
    </location>
</feature>
<dbReference type="AlphaFoldDB" id="A0A494Y2A6"/>
<name>A0A494Y2A6_9BACL</name>
<sequence length="391" mass="43738">MNKPQSLFRVFACLLIVIFIAVAPFKQQSAQAHAYSAAYSTITMTKTQTELVYALDELSVIELIGGDTNKNYMLEQEEFDAIKDHMVNLIRDHVKLSINNKEIPWTQVESFILDRKGDATKVIFKALYPSVSASDTIALSDDLYVNDKKTNYVNLLTINYGDMKSTAALSGTDRSWLMLVTGDEYEGFKPDLQAHQESQTGTGVGVVSSSTSGWFSFFKLGMNHILSGYDHLLFLFSLLIARQTFKQYATMITAFTIAHSATLTMTVLGWINVSPIIVEPMIALSICYVAADNIFSKNVKKRWMVTFAFGLIHGMGFADILKEMDIPRSELGINLISFNLGIEAVQITIVALLLPLLYMMHRWKFSRRAVVFGSSVALLLGGIWLFERLIA</sequence>
<proteinExistence type="predicted"/>
<accession>A0A494Y2A6</accession>
<keyword evidence="4" id="KW-1185">Reference proteome</keyword>
<feature type="transmembrane region" description="Helical" evidence="1">
    <location>
        <begin position="273"/>
        <end position="291"/>
    </location>
</feature>
<keyword evidence="1" id="KW-1133">Transmembrane helix</keyword>
<dbReference type="Pfam" id="PF13795">
    <property type="entry name" value="HupE_UreJ_2"/>
    <property type="match status" value="1"/>
</dbReference>
<evidence type="ECO:0000256" key="2">
    <source>
        <dbReference type="SAM" id="SignalP"/>
    </source>
</evidence>
<organism evidence="3 4">
    <name type="scientific">Cohnella endophytica</name>
    <dbReference type="NCBI Taxonomy" id="2419778"/>
    <lineage>
        <taxon>Bacteria</taxon>
        <taxon>Bacillati</taxon>
        <taxon>Bacillota</taxon>
        <taxon>Bacilli</taxon>
        <taxon>Bacillales</taxon>
        <taxon>Paenibacillaceae</taxon>
        <taxon>Cohnella</taxon>
    </lineage>
</organism>
<dbReference type="RefSeq" id="WP_120976975.1">
    <property type="nucleotide sequence ID" value="NZ_RBZM01000005.1"/>
</dbReference>
<evidence type="ECO:0000256" key="1">
    <source>
        <dbReference type="SAM" id="Phobius"/>
    </source>
</evidence>
<evidence type="ECO:0000313" key="3">
    <source>
        <dbReference type="EMBL" id="RKP53996.1"/>
    </source>
</evidence>
<gene>
    <name evidence="3" type="ORF">D7Z26_11440</name>
</gene>
<keyword evidence="1" id="KW-0472">Membrane</keyword>
<keyword evidence="1" id="KW-0812">Transmembrane</keyword>
<protein>
    <submittedName>
        <fullName evidence="3">HupE/UreJ family protein</fullName>
    </submittedName>
</protein>
<feature type="chain" id="PRO_5038553215" evidence="2">
    <location>
        <begin position="24"/>
        <end position="391"/>
    </location>
</feature>
<comment type="caution">
    <text evidence="3">The sequence shown here is derived from an EMBL/GenBank/DDBJ whole genome shotgun (WGS) entry which is preliminary data.</text>
</comment>
<evidence type="ECO:0000313" key="4">
    <source>
        <dbReference type="Proteomes" id="UP000282076"/>
    </source>
</evidence>
<reference evidence="3 4" key="1">
    <citation type="submission" date="2018-10" db="EMBL/GenBank/DDBJ databases">
        <title>Cohnella sp. M2MS4P-1, whole genome shotgun sequence.</title>
        <authorList>
            <person name="Tuo L."/>
        </authorList>
    </citation>
    <scope>NUCLEOTIDE SEQUENCE [LARGE SCALE GENOMIC DNA]</scope>
    <source>
        <strain evidence="3 4">M2MS4P-1</strain>
    </source>
</reference>